<feature type="transmembrane region" description="Helical" evidence="7">
    <location>
        <begin position="274"/>
        <end position="295"/>
    </location>
</feature>
<feature type="transmembrane region" description="Helical" evidence="7">
    <location>
        <begin position="252"/>
        <end position="268"/>
    </location>
</feature>
<protein>
    <submittedName>
        <fullName evidence="8">Permease</fullName>
    </submittedName>
</protein>
<accession>A0A3A1V030</accession>
<feature type="transmembrane region" description="Helical" evidence="7">
    <location>
        <begin position="87"/>
        <end position="111"/>
    </location>
</feature>
<dbReference type="PANTHER" id="PTHR34184">
    <property type="entry name" value="UPF0718 PROTEIN YCGR"/>
    <property type="match status" value="1"/>
</dbReference>
<comment type="subcellular location">
    <subcellularLocation>
        <location evidence="1">Cell membrane</location>
        <topology evidence="1">Multi-pass membrane protein</topology>
    </subcellularLocation>
</comment>
<feature type="transmembrane region" description="Helical" evidence="7">
    <location>
        <begin position="5"/>
        <end position="26"/>
    </location>
</feature>
<feature type="transmembrane region" description="Helical" evidence="7">
    <location>
        <begin position="46"/>
        <end position="75"/>
    </location>
</feature>
<organism evidence="8 9">
    <name type="scientific">Paenibacillus nanensis</name>
    <dbReference type="NCBI Taxonomy" id="393251"/>
    <lineage>
        <taxon>Bacteria</taxon>
        <taxon>Bacillati</taxon>
        <taxon>Bacillota</taxon>
        <taxon>Bacilli</taxon>
        <taxon>Bacillales</taxon>
        <taxon>Paenibacillaceae</taxon>
        <taxon>Paenibacillus</taxon>
    </lineage>
</organism>
<evidence type="ECO:0000256" key="1">
    <source>
        <dbReference type="ARBA" id="ARBA00004651"/>
    </source>
</evidence>
<evidence type="ECO:0000256" key="3">
    <source>
        <dbReference type="ARBA" id="ARBA00022475"/>
    </source>
</evidence>
<feature type="transmembrane region" description="Helical" evidence="7">
    <location>
        <begin position="123"/>
        <end position="148"/>
    </location>
</feature>
<dbReference type="InterPro" id="IPR052923">
    <property type="entry name" value="UPF0718"/>
</dbReference>
<dbReference type="EMBL" id="QXQA01000005">
    <property type="protein sequence ID" value="RIX53061.1"/>
    <property type="molecule type" value="Genomic_DNA"/>
</dbReference>
<dbReference type="Pfam" id="PF03773">
    <property type="entry name" value="ArsP_1"/>
    <property type="match status" value="1"/>
</dbReference>
<evidence type="ECO:0000256" key="4">
    <source>
        <dbReference type="ARBA" id="ARBA00022692"/>
    </source>
</evidence>
<dbReference type="RefSeq" id="WP_119599641.1">
    <property type="nucleotide sequence ID" value="NZ_QXQA01000005.1"/>
</dbReference>
<keyword evidence="6 7" id="KW-0472">Membrane</keyword>
<evidence type="ECO:0000256" key="5">
    <source>
        <dbReference type="ARBA" id="ARBA00022989"/>
    </source>
</evidence>
<keyword evidence="5 7" id="KW-1133">Transmembrane helix</keyword>
<keyword evidence="9" id="KW-1185">Reference proteome</keyword>
<evidence type="ECO:0000256" key="7">
    <source>
        <dbReference type="SAM" id="Phobius"/>
    </source>
</evidence>
<dbReference type="PANTHER" id="PTHR34184:SF4">
    <property type="entry name" value="UPF0718 PROTEIN YCGR"/>
    <property type="match status" value="1"/>
</dbReference>
<keyword evidence="4 7" id="KW-0812">Transmembrane</keyword>
<evidence type="ECO:0000313" key="9">
    <source>
        <dbReference type="Proteomes" id="UP000266482"/>
    </source>
</evidence>
<dbReference type="Proteomes" id="UP000266482">
    <property type="component" value="Unassembled WGS sequence"/>
</dbReference>
<sequence>MQKLLYRLGTPVLGAGCLVMLALIVVNRNAPEALLSLFSAANLQSFHILFVSILLEAFPFIMIGVIFSALLQVFVSDETIRRFTPRHPILGIVFGGLLGIIFPLCECGMIPVIRRLIRKGMPAYIGIVYLLAGPIVNPIVFSSTYLAFRSTPELAYARMALGLAVATVIGFLLVKFLKASPLIGVHNEGSLHREGRLPVIKRGRLNKWSSTLAHASDEFFDMGKYLIIGALLTAVIQTVVDRGTIAAFAEQPLLSYLFMMVFAFILSICSTSDAFIASSFGGIFTSGPLLAFLVFGPMIDLKNMLMMLSTFKVKIVLILIALAFTLTLAGAALAEVLL</sequence>
<evidence type="ECO:0000256" key="6">
    <source>
        <dbReference type="ARBA" id="ARBA00023136"/>
    </source>
</evidence>
<evidence type="ECO:0000313" key="8">
    <source>
        <dbReference type="EMBL" id="RIX53061.1"/>
    </source>
</evidence>
<feature type="transmembrane region" description="Helical" evidence="7">
    <location>
        <begin position="315"/>
        <end position="334"/>
    </location>
</feature>
<comment type="similarity">
    <text evidence="2">Belongs to the UPF0718 family.</text>
</comment>
<reference evidence="8 9" key="1">
    <citation type="submission" date="2018-09" db="EMBL/GenBank/DDBJ databases">
        <title>Paenibacillus aracenensis nov. sp. isolated from a cave in southern Spain.</title>
        <authorList>
            <person name="Jurado V."/>
            <person name="Gutierrez-Patricio S."/>
            <person name="Gonzalez-Pimentel J.L."/>
            <person name="Miller A.Z."/>
            <person name="Laiz L."/>
            <person name="Saiz-Jimenez C."/>
        </authorList>
    </citation>
    <scope>NUCLEOTIDE SEQUENCE [LARGE SCALE GENOMIC DNA]</scope>
    <source>
        <strain evidence="8 9">DSM 22867</strain>
    </source>
</reference>
<dbReference type="AlphaFoldDB" id="A0A3A1V030"/>
<comment type="caution">
    <text evidence="8">The sequence shown here is derived from an EMBL/GenBank/DDBJ whole genome shotgun (WGS) entry which is preliminary data.</text>
</comment>
<keyword evidence="3" id="KW-1003">Cell membrane</keyword>
<feature type="transmembrane region" description="Helical" evidence="7">
    <location>
        <begin position="155"/>
        <end position="174"/>
    </location>
</feature>
<gene>
    <name evidence="8" type="ORF">D3P08_10455</name>
</gene>
<proteinExistence type="inferred from homology"/>
<dbReference type="InterPro" id="IPR005524">
    <property type="entry name" value="DUF318"/>
</dbReference>
<dbReference type="GO" id="GO:0005886">
    <property type="term" value="C:plasma membrane"/>
    <property type="evidence" value="ECO:0007669"/>
    <property type="project" value="UniProtKB-SubCell"/>
</dbReference>
<evidence type="ECO:0000256" key="2">
    <source>
        <dbReference type="ARBA" id="ARBA00006386"/>
    </source>
</evidence>
<dbReference type="OrthoDB" id="9810876at2"/>
<name>A0A3A1V030_9BACL</name>